<protein>
    <recommendedName>
        <fullName evidence="4">DUF5666 domain-containing protein</fullName>
    </recommendedName>
</protein>
<name>A0ABS6MSH1_9GAMM</name>
<dbReference type="EMBL" id="JAHRGL010000002">
    <property type="protein sequence ID" value="MBV2131746.1"/>
    <property type="molecule type" value="Genomic_DNA"/>
</dbReference>
<evidence type="ECO:0008006" key="4">
    <source>
        <dbReference type="Google" id="ProtNLM"/>
    </source>
</evidence>
<organism evidence="2 3">
    <name type="scientific">Geopseudomonas aromaticivorans</name>
    <dbReference type="NCBI Taxonomy" id="2849492"/>
    <lineage>
        <taxon>Bacteria</taxon>
        <taxon>Pseudomonadati</taxon>
        <taxon>Pseudomonadota</taxon>
        <taxon>Gammaproteobacteria</taxon>
        <taxon>Pseudomonadales</taxon>
        <taxon>Pseudomonadaceae</taxon>
        <taxon>Geopseudomonas</taxon>
    </lineage>
</organism>
<evidence type="ECO:0000256" key="1">
    <source>
        <dbReference type="SAM" id="SignalP"/>
    </source>
</evidence>
<proteinExistence type="predicted"/>
<evidence type="ECO:0000313" key="2">
    <source>
        <dbReference type="EMBL" id="MBV2131746.1"/>
    </source>
</evidence>
<reference evidence="2 3" key="1">
    <citation type="submission" date="2021-06" db="EMBL/GenBank/DDBJ databases">
        <title>Differences between aerobic and microaerobic xylene degrading microbial communities.</title>
        <authorList>
            <person name="Banerjee S."/>
            <person name="Tancsics A."/>
        </authorList>
    </citation>
    <scope>NUCLEOTIDE SEQUENCE [LARGE SCALE GENOMIC DNA]</scope>
    <source>
        <strain evidence="2 3">MAP12</strain>
    </source>
</reference>
<feature type="signal peptide" evidence="1">
    <location>
        <begin position="1"/>
        <end position="28"/>
    </location>
</feature>
<keyword evidence="1" id="KW-0732">Signal</keyword>
<dbReference type="Proteomes" id="UP000813068">
    <property type="component" value="Unassembled WGS sequence"/>
</dbReference>
<feature type="chain" id="PRO_5046032656" description="DUF5666 domain-containing protein" evidence="1">
    <location>
        <begin position="29"/>
        <end position="209"/>
    </location>
</feature>
<dbReference type="RefSeq" id="WP_217679651.1">
    <property type="nucleotide sequence ID" value="NZ_JAHRGL010000002.1"/>
</dbReference>
<keyword evidence="3" id="KW-1185">Reference proteome</keyword>
<evidence type="ECO:0000313" key="3">
    <source>
        <dbReference type="Proteomes" id="UP000813068"/>
    </source>
</evidence>
<gene>
    <name evidence="2" type="ORF">KRX52_02915</name>
</gene>
<accession>A0ABS6MSH1</accession>
<sequence>MTIRTRTDLKLVALLGAAFTAGCTFNNAGQEPASPQGHASVIYEQGVPGRIENTHLSFDAKVVQVDRANRKVVLADDQGNQRTITISPTATYFDKVKPGDKVNVIIEEELIISVLDQTTDPADLDDSVMVQTSQDDEGDSQTVAATKVAEVNAVVKAIDVKKRTATLQFTDGSTRTVPVREDIKLNESYLGKQVMFHITEAVAVSLTPR</sequence>
<comment type="caution">
    <text evidence="2">The sequence shown here is derived from an EMBL/GenBank/DDBJ whole genome shotgun (WGS) entry which is preliminary data.</text>
</comment>
<dbReference type="PROSITE" id="PS51257">
    <property type="entry name" value="PROKAR_LIPOPROTEIN"/>
    <property type="match status" value="1"/>
</dbReference>